<sequence length="174" mass="19503">MKHHKKSAILILIMSSFNLWGHEFLTEMLVYPEDTIAYDPAITYDIIQTIHLDEQALLAGVHKELVKKEIKRIAAKSHRQVNPKFIECDDWDVVFKTCGAFDHFNQARSMAIDICTGLSVSYAELYPDGLIPQFLGPLTFIDGGSAAANHHDDYDFSQGLSFNCVAVISNLATE</sequence>
<proteinExistence type="predicted"/>
<keyword evidence="1" id="KW-0732">Signal</keyword>
<evidence type="ECO:0000313" key="3">
    <source>
        <dbReference type="Proteomes" id="UP001595533"/>
    </source>
</evidence>
<dbReference type="EMBL" id="JBHRTS010000002">
    <property type="protein sequence ID" value="MFC3193293.1"/>
    <property type="molecule type" value="Genomic_DNA"/>
</dbReference>
<dbReference type="Proteomes" id="UP001595533">
    <property type="component" value="Unassembled WGS sequence"/>
</dbReference>
<feature type="signal peptide" evidence="1">
    <location>
        <begin position="1"/>
        <end position="21"/>
    </location>
</feature>
<reference evidence="3" key="1">
    <citation type="journal article" date="2019" name="Int. J. Syst. Evol. Microbiol.">
        <title>The Global Catalogue of Microorganisms (GCM) 10K type strain sequencing project: providing services to taxonomists for standard genome sequencing and annotation.</title>
        <authorList>
            <consortium name="The Broad Institute Genomics Platform"/>
            <consortium name="The Broad Institute Genome Sequencing Center for Infectious Disease"/>
            <person name="Wu L."/>
            <person name="Ma J."/>
        </authorList>
    </citation>
    <scope>NUCLEOTIDE SEQUENCE [LARGE SCALE GENOMIC DNA]</scope>
    <source>
        <strain evidence="3">KCTC 42953</strain>
    </source>
</reference>
<evidence type="ECO:0000313" key="2">
    <source>
        <dbReference type="EMBL" id="MFC3193293.1"/>
    </source>
</evidence>
<feature type="chain" id="PRO_5047145421" evidence="1">
    <location>
        <begin position="22"/>
        <end position="174"/>
    </location>
</feature>
<protein>
    <submittedName>
        <fullName evidence="2">Uncharacterized protein</fullName>
    </submittedName>
</protein>
<evidence type="ECO:0000256" key="1">
    <source>
        <dbReference type="SAM" id="SignalP"/>
    </source>
</evidence>
<organism evidence="2 3">
    <name type="scientific">Marinicella sediminis</name>
    <dbReference type="NCBI Taxonomy" id="1792834"/>
    <lineage>
        <taxon>Bacteria</taxon>
        <taxon>Pseudomonadati</taxon>
        <taxon>Pseudomonadota</taxon>
        <taxon>Gammaproteobacteria</taxon>
        <taxon>Lysobacterales</taxon>
        <taxon>Marinicellaceae</taxon>
        <taxon>Marinicella</taxon>
    </lineage>
</organism>
<gene>
    <name evidence="2" type="ORF">ACFODZ_03450</name>
</gene>
<keyword evidence="3" id="KW-1185">Reference proteome</keyword>
<dbReference type="RefSeq" id="WP_077409970.1">
    <property type="nucleotide sequence ID" value="NZ_JBHRTS010000002.1"/>
</dbReference>
<name>A0ABV7J545_9GAMM</name>
<accession>A0ABV7J545</accession>
<comment type="caution">
    <text evidence="2">The sequence shown here is derived from an EMBL/GenBank/DDBJ whole genome shotgun (WGS) entry which is preliminary data.</text>
</comment>